<evidence type="ECO:0000256" key="3">
    <source>
        <dbReference type="ARBA" id="ARBA00022692"/>
    </source>
</evidence>
<feature type="transmembrane region" description="Helical" evidence="6">
    <location>
        <begin position="80"/>
        <end position="103"/>
    </location>
</feature>
<dbReference type="InterPro" id="IPR027469">
    <property type="entry name" value="Cation_efflux_TMD_sf"/>
</dbReference>
<evidence type="ECO:0000256" key="4">
    <source>
        <dbReference type="ARBA" id="ARBA00022989"/>
    </source>
</evidence>
<keyword evidence="2" id="KW-0813">Transport</keyword>
<dbReference type="GO" id="GO:0005886">
    <property type="term" value="C:plasma membrane"/>
    <property type="evidence" value="ECO:0007669"/>
    <property type="project" value="TreeGrafter"/>
</dbReference>
<dbReference type="EMBL" id="JACIDH010000007">
    <property type="protein sequence ID" value="MBB3879547.1"/>
    <property type="molecule type" value="Genomic_DNA"/>
</dbReference>
<organism evidence="8 9">
    <name type="scientific">Sphingomonas pseudosanguinis</name>
    <dbReference type="NCBI Taxonomy" id="413712"/>
    <lineage>
        <taxon>Bacteria</taxon>
        <taxon>Pseudomonadati</taxon>
        <taxon>Pseudomonadota</taxon>
        <taxon>Alphaproteobacteria</taxon>
        <taxon>Sphingomonadales</taxon>
        <taxon>Sphingomonadaceae</taxon>
        <taxon>Sphingomonas</taxon>
    </lineage>
</organism>
<comment type="subcellular location">
    <subcellularLocation>
        <location evidence="1">Membrane</location>
        <topology evidence="1">Multi-pass membrane protein</topology>
    </subcellularLocation>
</comment>
<feature type="transmembrane region" description="Helical" evidence="6">
    <location>
        <begin position="40"/>
        <end position="59"/>
    </location>
</feature>
<dbReference type="InterPro" id="IPR058533">
    <property type="entry name" value="Cation_efflux_TM"/>
</dbReference>
<dbReference type="RefSeq" id="WP_183951714.1">
    <property type="nucleotide sequence ID" value="NZ_JACIDH010000007.1"/>
</dbReference>
<evidence type="ECO:0000256" key="5">
    <source>
        <dbReference type="ARBA" id="ARBA00023136"/>
    </source>
</evidence>
<keyword evidence="5 6" id="KW-0472">Membrane</keyword>
<evidence type="ECO:0000256" key="1">
    <source>
        <dbReference type="ARBA" id="ARBA00004141"/>
    </source>
</evidence>
<dbReference type="PANTHER" id="PTHR43840">
    <property type="entry name" value="MITOCHONDRIAL METAL TRANSPORTER 1-RELATED"/>
    <property type="match status" value="1"/>
</dbReference>
<accession>A0A7W6AA88</accession>
<feature type="transmembrane region" description="Helical" evidence="6">
    <location>
        <begin position="12"/>
        <end position="34"/>
    </location>
</feature>
<gene>
    <name evidence="8" type="ORF">GGR48_001974</name>
</gene>
<evidence type="ECO:0000256" key="2">
    <source>
        <dbReference type="ARBA" id="ARBA00022448"/>
    </source>
</evidence>
<feature type="transmembrane region" description="Helical" evidence="6">
    <location>
        <begin position="190"/>
        <end position="210"/>
    </location>
</feature>
<dbReference type="GO" id="GO:0015341">
    <property type="term" value="F:zinc efflux antiporter activity"/>
    <property type="evidence" value="ECO:0007669"/>
    <property type="project" value="TreeGrafter"/>
</dbReference>
<dbReference type="AlphaFoldDB" id="A0A7W6AA88"/>
<keyword evidence="3 6" id="KW-0812">Transmembrane</keyword>
<dbReference type="SUPFAM" id="SSF161111">
    <property type="entry name" value="Cation efflux protein transmembrane domain-like"/>
    <property type="match status" value="1"/>
</dbReference>
<evidence type="ECO:0000256" key="6">
    <source>
        <dbReference type="SAM" id="Phobius"/>
    </source>
</evidence>
<comment type="caution">
    <text evidence="8">The sequence shown here is derived from an EMBL/GenBank/DDBJ whole genome shotgun (WGS) entry which is preliminary data.</text>
</comment>
<name>A0A7W6AA88_9SPHN</name>
<evidence type="ECO:0000313" key="9">
    <source>
        <dbReference type="Proteomes" id="UP000538670"/>
    </source>
</evidence>
<dbReference type="GO" id="GO:0015086">
    <property type="term" value="F:cadmium ion transmembrane transporter activity"/>
    <property type="evidence" value="ECO:0007669"/>
    <property type="project" value="TreeGrafter"/>
</dbReference>
<dbReference type="Proteomes" id="UP000538670">
    <property type="component" value="Unassembled WGS sequence"/>
</dbReference>
<dbReference type="PANTHER" id="PTHR43840:SF15">
    <property type="entry name" value="MITOCHONDRIAL METAL TRANSPORTER 1-RELATED"/>
    <property type="match status" value="1"/>
</dbReference>
<feature type="transmembrane region" description="Helical" evidence="6">
    <location>
        <begin position="115"/>
        <end position="138"/>
    </location>
</feature>
<evidence type="ECO:0000259" key="7">
    <source>
        <dbReference type="Pfam" id="PF01545"/>
    </source>
</evidence>
<sequence>MQTEQGILRLSIAVTFLMAVLGAVIGLIAGSSAIMFDGVYGLIDAVMTGLALMVARLIAASNAADAMGQSYSKRFTMGFWHLEPIVLGVNGMLLTGAALYAMLDATRIILGGGHAPSLGAVLIYTGISLIIDLGMAFYVRRANRSIGSEFVAMDARSWGMTAALSGSLFASFVIGHAIDGGRWAWMTPYIDPVALLIICIVIIPVPIASVRKALSEILLVTPYDLRVQVEDVADRIDAAHGFLGHRAFVARVGRGIQIELNFIVPRHWPARRLEEWDALRDEIGQALGHDSPDLWLTIVFTTDPEWVH</sequence>
<dbReference type="GO" id="GO:0015093">
    <property type="term" value="F:ferrous iron transmembrane transporter activity"/>
    <property type="evidence" value="ECO:0007669"/>
    <property type="project" value="TreeGrafter"/>
</dbReference>
<keyword evidence="9" id="KW-1185">Reference proteome</keyword>
<proteinExistence type="predicted"/>
<dbReference type="Pfam" id="PF01545">
    <property type="entry name" value="Cation_efflux"/>
    <property type="match status" value="1"/>
</dbReference>
<dbReference type="InterPro" id="IPR050291">
    <property type="entry name" value="CDF_Transporter"/>
</dbReference>
<dbReference type="Gene3D" id="1.20.1510.10">
    <property type="entry name" value="Cation efflux protein transmembrane domain"/>
    <property type="match status" value="1"/>
</dbReference>
<feature type="transmembrane region" description="Helical" evidence="6">
    <location>
        <begin position="158"/>
        <end position="178"/>
    </location>
</feature>
<reference evidence="8 9" key="1">
    <citation type="submission" date="2020-08" db="EMBL/GenBank/DDBJ databases">
        <title>Genomic Encyclopedia of Type Strains, Phase IV (KMG-IV): sequencing the most valuable type-strain genomes for metagenomic binning, comparative biology and taxonomic classification.</title>
        <authorList>
            <person name="Goeker M."/>
        </authorList>
    </citation>
    <scope>NUCLEOTIDE SEQUENCE [LARGE SCALE GENOMIC DNA]</scope>
    <source>
        <strain evidence="8 9">DSM 19512</strain>
    </source>
</reference>
<protein>
    <submittedName>
        <fullName evidence="8">Putative Co/Zn/Cd cation transporter (Cation efflux family)</fullName>
    </submittedName>
</protein>
<evidence type="ECO:0000313" key="8">
    <source>
        <dbReference type="EMBL" id="MBB3879547.1"/>
    </source>
</evidence>
<keyword evidence="4 6" id="KW-1133">Transmembrane helix</keyword>
<feature type="domain" description="Cation efflux protein transmembrane" evidence="7">
    <location>
        <begin position="9"/>
        <end position="218"/>
    </location>
</feature>
<dbReference type="GO" id="GO:0006882">
    <property type="term" value="P:intracellular zinc ion homeostasis"/>
    <property type="evidence" value="ECO:0007669"/>
    <property type="project" value="TreeGrafter"/>
</dbReference>